<dbReference type="Proteomes" id="UP000000387">
    <property type="component" value="Chromosome"/>
</dbReference>
<dbReference type="EMBL" id="CP002280">
    <property type="protein sequence ID" value="ADP41025.1"/>
    <property type="molecule type" value="Genomic_DNA"/>
</dbReference>
<dbReference type="KEGG" id="rdn:HMPREF0733_11568"/>
<sequence>MYWWRFLNLLNPHASNYGSRKTNRFDTGRLEEGVLKVIKPFKNFTYLE</sequence>
<reference evidence="2" key="1">
    <citation type="submission" date="2010-10" db="EMBL/GenBank/DDBJ databases">
        <title>The complete genome of Rothia dentocariosa ATCC 17931.</title>
        <authorList>
            <person name="Muzny D."/>
            <person name="Qin X."/>
            <person name="Buhay C."/>
            <person name="Dugan-Rocha S."/>
            <person name="Ding Y."/>
            <person name="Chen G."/>
            <person name="Hawes A."/>
            <person name="Holder M."/>
            <person name="Jhangiani S."/>
            <person name="Johnson A."/>
            <person name="Khan Z."/>
            <person name="Li Z."/>
            <person name="Liu W."/>
            <person name="Liu X."/>
            <person name="Perez L."/>
            <person name="Shen H."/>
            <person name="Wang Q."/>
            <person name="Watt J."/>
            <person name="Xi L."/>
            <person name="Xin Y."/>
            <person name="Zhou J."/>
            <person name="Deng J."/>
            <person name="Jiang H."/>
            <person name="Liu Y."/>
            <person name="Qu J."/>
            <person name="Song X.-Z."/>
            <person name="Zhang L."/>
            <person name="Villasana D."/>
            <person name="Johnson A."/>
            <person name="Liu J."/>
            <person name="Liyanage D."/>
            <person name="Lorensuhewa L."/>
            <person name="Robinson T."/>
            <person name="Song A."/>
            <person name="Song B.-B."/>
            <person name="Dinh H."/>
            <person name="Thornton R."/>
            <person name="Coyle M."/>
            <person name="Francisco L."/>
            <person name="Jackson L."/>
            <person name="Javaid M."/>
            <person name="Korchina V."/>
            <person name="Kovar C."/>
            <person name="Mata R."/>
            <person name="Mathew T."/>
            <person name="Ngo R."/>
            <person name="Nguyen L."/>
            <person name="Nguyen N."/>
            <person name="Okwuonu G."/>
            <person name="Ongeri F."/>
            <person name="Pham C."/>
            <person name="Simmons D."/>
            <person name="Wilczek-Boney K."/>
            <person name="Hale W."/>
            <person name="Jakkamsetti A."/>
            <person name="Pham P."/>
            <person name="Ruth R."/>
            <person name="San Lucas F."/>
            <person name="Warren J."/>
            <person name="Zhang J."/>
            <person name="Zhao Z."/>
            <person name="Zhou C."/>
            <person name="Zhu D."/>
            <person name="Lee S."/>
            <person name="Bess C."/>
            <person name="Blankenburg K."/>
            <person name="Forbes L."/>
            <person name="Fu Q."/>
            <person name="Gubbala S."/>
            <person name="Hirani K."/>
            <person name="Jayaseelan J.C."/>
            <person name="Lara F."/>
            <person name="Munidasa M."/>
            <person name="Palculict T."/>
            <person name="Patil S."/>
            <person name="Pu L.-L."/>
            <person name="Saada N."/>
            <person name="Tang L."/>
            <person name="Weissenberger G."/>
            <person name="Zhu Y."/>
            <person name="Hemphill L."/>
            <person name="Shang Y."/>
            <person name="Youmans B."/>
            <person name="Ayvaz T."/>
            <person name="Ross M."/>
            <person name="Santibanez J."/>
            <person name="Aqrawi P."/>
            <person name="Gross S."/>
            <person name="Joshi V."/>
            <person name="Fowler G."/>
            <person name="Nazareth L."/>
            <person name="Reid J."/>
            <person name="Worley K."/>
            <person name="Petrosino J."/>
            <person name="Highlander S."/>
            <person name="Gibbs R."/>
        </authorList>
    </citation>
    <scope>NUCLEOTIDE SEQUENCE [LARGE SCALE GENOMIC DNA]</scope>
    <source>
        <strain evidence="2">ATCC 17931 / CDC X599 / XDIA</strain>
    </source>
</reference>
<accession>E3H0D1</accession>
<organism evidence="1 2">
    <name type="scientific">Rothia dentocariosa (strain ATCC 17931 / CDC X599 / XDIA)</name>
    <dbReference type="NCBI Taxonomy" id="762948"/>
    <lineage>
        <taxon>Bacteria</taxon>
        <taxon>Bacillati</taxon>
        <taxon>Actinomycetota</taxon>
        <taxon>Actinomycetes</taxon>
        <taxon>Micrococcales</taxon>
        <taxon>Micrococcaceae</taxon>
        <taxon>Rothia</taxon>
    </lineage>
</organism>
<gene>
    <name evidence="1" type="ordered locus">HMPREF0733_11568</name>
</gene>
<proteinExistence type="predicted"/>
<evidence type="ECO:0000313" key="2">
    <source>
        <dbReference type="Proteomes" id="UP000000387"/>
    </source>
</evidence>
<evidence type="ECO:0000313" key="1">
    <source>
        <dbReference type="EMBL" id="ADP41025.1"/>
    </source>
</evidence>
<dbReference type="HOGENOM" id="CLU_3157398_0_0_11"/>
<name>E3H0D1_ROTDC</name>
<dbReference type="AlphaFoldDB" id="E3H0D1"/>
<protein>
    <submittedName>
        <fullName evidence="1">Uncharacterized protein</fullName>
    </submittedName>
</protein>